<dbReference type="CDD" id="cd01335">
    <property type="entry name" value="Radical_SAM"/>
    <property type="match status" value="1"/>
</dbReference>
<dbReference type="NCBIfam" id="TIGR00539">
    <property type="entry name" value="hemN_rel"/>
    <property type="match status" value="1"/>
</dbReference>
<comment type="similarity">
    <text evidence="1">Belongs to the anaerobic coproporphyrinogen-III oxidase family. HemW subfamily.</text>
</comment>
<reference evidence="4 5" key="1">
    <citation type="submission" date="2024-03" db="EMBL/GenBank/DDBJ databases">
        <title>Novel species of the genus Variovorax.</title>
        <authorList>
            <person name="Liu Q."/>
            <person name="Xin Y.-H."/>
        </authorList>
    </citation>
    <scope>NUCLEOTIDE SEQUENCE [LARGE SCALE GENOMIC DNA]</scope>
    <source>
        <strain evidence="4 5">KACC 18899</strain>
    </source>
</reference>
<keyword evidence="5" id="KW-1185">Reference proteome</keyword>
<dbReference type="SFLD" id="SFLDG01082">
    <property type="entry name" value="B12-binding_domain_containing"/>
    <property type="match status" value="1"/>
</dbReference>
<dbReference type="SFLD" id="SFLDF00562">
    <property type="entry name" value="HemN-like__clustered_with_heat"/>
    <property type="match status" value="1"/>
</dbReference>
<keyword evidence="2" id="KW-0963">Cytoplasm</keyword>
<comment type="function">
    <text evidence="2">Probably acts as a heme chaperone, transferring heme to an unknown acceptor. Binds one molecule of heme per monomer, possibly covalently. Binds 1 [4Fe-4S] cluster. The cluster is coordinated with 3 cysteines and an exchangeable S-adenosyl-L-methionine.</text>
</comment>
<keyword evidence="2" id="KW-0004">4Fe-4S</keyword>
<dbReference type="InterPro" id="IPR007197">
    <property type="entry name" value="rSAM"/>
</dbReference>
<dbReference type="InterPro" id="IPR006638">
    <property type="entry name" value="Elp3/MiaA/NifB-like_rSAM"/>
</dbReference>
<evidence type="ECO:0000256" key="2">
    <source>
        <dbReference type="RuleBase" id="RU364116"/>
    </source>
</evidence>
<gene>
    <name evidence="4" type="primary">hemW</name>
    <name evidence="4" type="ORF">WKW77_29175</name>
</gene>
<dbReference type="PANTHER" id="PTHR13932">
    <property type="entry name" value="COPROPORPHYRINIGEN III OXIDASE"/>
    <property type="match status" value="1"/>
</dbReference>
<evidence type="ECO:0000256" key="1">
    <source>
        <dbReference type="ARBA" id="ARBA00006100"/>
    </source>
</evidence>
<dbReference type="InterPro" id="IPR004559">
    <property type="entry name" value="HemW-like"/>
</dbReference>
<dbReference type="Proteomes" id="UP001365846">
    <property type="component" value="Unassembled WGS sequence"/>
</dbReference>
<keyword evidence="2" id="KW-0479">Metal-binding</keyword>
<feature type="domain" description="Radical SAM core" evidence="3">
    <location>
        <begin position="35"/>
        <end position="271"/>
    </location>
</feature>
<dbReference type="InterPro" id="IPR058240">
    <property type="entry name" value="rSAM_sf"/>
</dbReference>
<keyword evidence="2" id="KW-0949">S-adenosyl-L-methionine</keyword>
<dbReference type="SFLD" id="SFLDS00029">
    <property type="entry name" value="Radical_SAM"/>
    <property type="match status" value="1"/>
</dbReference>
<evidence type="ECO:0000313" key="4">
    <source>
        <dbReference type="EMBL" id="MEJ8815175.1"/>
    </source>
</evidence>
<dbReference type="Pfam" id="PF06969">
    <property type="entry name" value="HemN_C"/>
    <property type="match status" value="1"/>
</dbReference>
<keyword evidence="2" id="KW-0143">Chaperone</keyword>
<keyword evidence="2" id="KW-0408">Iron</keyword>
<dbReference type="PANTHER" id="PTHR13932:SF5">
    <property type="entry name" value="RADICAL S-ADENOSYL METHIONINE DOMAIN-CONTAINING PROTEIN 1, MITOCHONDRIAL"/>
    <property type="match status" value="1"/>
</dbReference>
<keyword evidence="2" id="KW-0411">Iron-sulfur</keyword>
<dbReference type="SFLD" id="SFLDF00288">
    <property type="entry name" value="HemN-like__clustered_with_nucl"/>
    <property type="match status" value="1"/>
</dbReference>
<accession>A0ABU8VNF5</accession>
<protein>
    <recommendedName>
        <fullName evidence="2">Heme chaperone HemW</fullName>
    </recommendedName>
</protein>
<dbReference type="PROSITE" id="PS51918">
    <property type="entry name" value="RADICAL_SAM"/>
    <property type="match status" value="1"/>
</dbReference>
<name>A0ABU8VNF5_9BURK</name>
<dbReference type="SFLD" id="SFLDG01065">
    <property type="entry name" value="anaerobic_coproporphyrinogen-I"/>
    <property type="match status" value="1"/>
</dbReference>
<organism evidence="4 5">
    <name type="scientific">Variovorax ureilyticus</name>
    <dbReference type="NCBI Taxonomy" id="1836198"/>
    <lineage>
        <taxon>Bacteria</taxon>
        <taxon>Pseudomonadati</taxon>
        <taxon>Pseudomonadota</taxon>
        <taxon>Betaproteobacteria</taxon>
        <taxon>Burkholderiales</taxon>
        <taxon>Comamonadaceae</taxon>
        <taxon>Variovorax</taxon>
    </lineage>
</organism>
<keyword evidence="2" id="KW-0349">Heme</keyword>
<dbReference type="EMBL" id="JBBKZU010000017">
    <property type="protein sequence ID" value="MEJ8815175.1"/>
    <property type="molecule type" value="Genomic_DNA"/>
</dbReference>
<comment type="caution">
    <text evidence="4">The sequence shown here is derived from an EMBL/GenBank/DDBJ whole genome shotgun (WGS) entry which is preliminary data.</text>
</comment>
<dbReference type="Gene3D" id="3.30.750.200">
    <property type="match status" value="1"/>
</dbReference>
<sequence>MSEIIPIVANRDSAPDGAAGANDALHQMRPGPLQLSALPPLSLYVHLPWCLRKCPYCDFNSHEWRNDAGELPEQRYLDALVADLDAALPLVWGRTVHTIFIGGGTPSLFSPAAIDRLIGDLRARLKLAPDCEITLEANPGTFERDRFRAYRAAGVTRLSVGVQSFNDDHLKALGRVHDRAQAIAAVEEAAATFDTFNLDLMYALPGQTLEQLDADLSQALALAPPHLSVYHLTIEPNTYFAKYPPKVPEDDAAYAMLDRITERTLAAGLGRYEISAYARAGHQCAHNLNYWQFGDYLGIGAGAHGKLSFAHRVVRQVRFREPGLYMDKALAGHAVAQSDDVGIAALPFEFMLNALRLREGFTLAQFGERTGMAITAIQRGLEEAERKGLIGRDLARVWPTTRGFDFLSDLQAIFLPDT</sequence>
<dbReference type="RefSeq" id="WP_340360387.1">
    <property type="nucleotide sequence ID" value="NZ_JBBKZU010000017.1"/>
</dbReference>
<dbReference type="SUPFAM" id="SSF102114">
    <property type="entry name" value="Radical SAM enzymes"/>
    <property type="match status" value="1"/>
</dbReference>
<evidence type="ECO:0000313" key="5">
    <source>
        <dbReference type="Proteomes" id="UP001365846"/>
    </source>
</evidence>
<comment type="subcellular location">
    <subcellularLocation>
        <location evidence="2">Cytoplasm</location>
    </subcellularLocation>
</comment>
<evidence type="ECO:0000259" key="3">
    <source>
        <dbReference type="PROSITE" id="PS51918"/>
    </source>
</evidence>
<dbReference type="InterPro" id="IPR010723">
    <property type="entry name" value="HemN_C"/>
</dbReference>
<dbReference type="InterPro" id="IPR034505">
    <property type="entry name" value="Coproporphyrinogen-III_oxidase"/>
</dbReference>
<dbReference type="SMART" id="SM00729">
    <property type="entry name" value="Elp3"/>
    <property type="match status" value="1"/>
</dbReference>
<dbReference type="Pfam" id="PF04055">
    <property type="entry name" value="Radical_SAM"/>
    <property type="match status" value="1"/>
</dbReference>
<proteinExistence type="inferred from homology"/>